<dbReference type="GO" id="GO:0005737">
    <property type="term" value="C:cytoplasm"/>
    <property type="evidence" value="ECO:0007669"/>
    <property type="project" value="TreeGrafter"/>
</dbReference>
<dbReference type="OrthoDB" id="10257314at2759"/>
<dbReference type="Gene3D" id="3.60.130.10">
    <property type="entry name" value="Clavaminate synthase-like"/>
    <property type="match status" value="1"/>
</dbReference>
<evidence type="ECO:0000256" key="4">
    <source>
        <dbReference type="ARBA" id="ARBA00022964"/>
    </source>
</evidence>
<proteinExistence type="inferred from homology"/>
<comment type="similarity">
    <text evidence="2">Belongs to the TfdA dioxygenase family.</text>
</comment>
<evidence type="ECO:0000313" key="9">
    <source>
        <dbReference type="Proteomes" id="UP000293360"/>
    </source>
</evidence>
<organism evidence="8 9">
    <name type="scientific">Monosporascus ibericus</name>
    <dbReference type="NCBI Taxonomy" id="155417"/>
    <lineage>
        <taxon>Eukaryota</taxon>
        <taxon>Fungi</taxon>
        <taxon>Dikarya</taxon>
        <taxon>Ascomycota</taxon>
        <taxon>Pezizomycotina</taxon>
        <taxon>Sordariomycetes</taxon>
        <taxon>Xylariomycetidae</taxon>
        <taxon>Xylariales</taxon>
        <taxon>Xylariales incertae sedis</taxon>
        <taxon>Monosporascus</taxon>
    </lineage>
</organism>
<dbReference type="InterPro" id="IPR042098">
    <property type="entry name" value="TauD-like_sf"/>
</dbReference>
<name>A0A4Q4SYZ4_9PEZI</name>
<evidence type="ECO:0000313" key="8">
    <source>
        <dbReference type="EMBL" id="RYO94329.1"/>
    </source>
</evidence>
<keyword evidence="6" id="KW-0408">Iron</keyword>
<sequence length="256" mass="28480">MGLASPSLDCGETDELAKLNTGDREPLKPTAVLNYSGQFDVTPVIGSEFVGVDLAEQLRAPNSDELLRDLAITAGSRLLLQTDGITTDPQEELVQCLGEPTQTGDDLHDRITEPLQGFLDTLTAHYAQPELKDTTDANCCIRVFAVGHYVQKIHGLIDEEFLDWLIHRIVEDHDLRVRHRWLNPDDLVIWRNRSVYLTATSDYIFNNLGERTGSRGVALGETSYFNSQSTTQREAHAAQALDRLSVSILLKCSFAN</sequence>
<evidence type="ECO:0000256" key="7">
    <source>
        <dbReference type="SAM" id="MobiDB-lite"/>
    </source>
</evidence>
<evidence type="ECO:0000256" key="1">
    <source>
        <dbReference type="ARBA" id="ARBA00001954"/>
    </source>
</evidence>
<protein>
    <recommendedName>
        <fullName evidence="10">TauD/TfdA-like domain-containing protein</fullName>
    </recommendedName>
</protein>
<feature type="region of interest" description="Disordered" evidence="7">
    <location>
        <begin position="1"/>
        <end position="25"/>
    </location>
</feature>
<dbReference type="STRING" id="155417.A0A4Q4SYZ4"/>
<dbReference type="SUPFAM" id="SSF51197">
    <property type="entry name" value="Clavaminate synthase-like"/>
    <property type="match status" value="1"/>
</dbReference>
<reference evidence="8 9" key="1">
    <citation type="submission" date="2018-06" db="EMBL/GenBank/DDBJ databases">
        <title>Complete Genomes of Monosporascus.</title>
        <authorList>
            <person name="Robinson A.J."/>
            <person name="Natvig D.O."/>
        </authorList>
    </citation>
    <scope>NUCLEOTIDE SEQUENCE [LARGE SCALE GENOMIC DNA]</scope>
    <source>
        <strain evidence="8 9">CBS 110550</strain>
    </source>
</reference>
<gene>
    <name evidence="8" type="ORF">DL764_007846</name>
</gene>
<dbReference type="GO" id="GO:0046872">
    <property type="term" value="F:metal ion binding"/>
    <property type="evidence" value="ECO:0007669"/>
    <property type="project" value="UniProtKB-KW"/>
</dbReference>
<keyword evidence="9" id="KW-1185">Reference proteome</keyword>
<dbReference type="PANTHER" id="PTHR30468">
    <property type="entry name" value="ALPHA-KETOGLUTARATE-DEPENDENT SULFONATE DIOXYGENASE"/>
    <property type="match status" value="1"/>
</dbReference>
<keyword evidence="3" id="KW-0479">Metal-binding</keyword>
<dbReference type="EMBL" id="QJNU01000569">
    <property type="protein sequence ID" value="RYO94329.1"/>
    <property type="molecule type" value="Genomic_DNA"/>
</dbReference>
<comment type="cofactor">
    <cofactor evidence="1">
        <name>Fe(2+)</name>
        <dbReference type="ChEBI" id="CHEBI:29033"/>
    </cofactor>
</comment>
<evidence type="ECO:0000256" key="6">
    <source>
        <dbReference type="ARBA" id="ARBA00023004"/>
    </source>
</evidence>
<dbReference type="GO" id="GO:0016706">
    <property type="term" value="F:2-oxoglutarate-dependent dioxygenase activity"/>
    <property type="evidence" value="ECO:0007669"/>
    <property type="project" value="TreeGrafter"/>
</dbReference>
<evidence type="ECO:0008006" key="10">
    <source>
        <dbReference type="Google" id="ProtNLM"/>
    </source>
</evidence>
<dbReference type="InterPro" id="IPR051323">
    <property type="entry name" value="AtsK-like"/>
</dbReference>
<evidence type="ECO:0000256" key="2">
    <source>
        <dbReference type="ARBA" id="ARBA00005896"/>
    </source>
</evidence>
<comment type="caution">
    <text evidence="8">The sequence shown here is derived from an EMBL/GenBank/DDBJ whole genome shotgun (WGS) entry which is preliminary data.</text>
</comment>
<evidence type="ECO:0000256" key="3">
    <source>
        <dbReference type="ARBA" id="ARBA00022723"/>
    </source>
</evidence>
<keyword evidence="4" id="KW-0223">Dioxygenase</keyword>
<accession>A0A4Q4SYZ4</accession>
<feature type="compositionally biased region" description="Basic and acidic residues" evidence="7">
    <location>
        <begin position="15"/>
        <end position="25"/>
    </location>
</feature>
<evidence type="ECO:0000256" key="5">
    <source>
        <dbReference type="ARBA" id="ARBA00023002"/>
    </source>
</evidence>
<dbReference type="PANTHER" id="PTHR30468:SF10">
    <property type="entry name" value="TAUD_TFDA-LIKE DOMAIN-CONTAINING PROTEIN"/>
    <property type="match status" value="1"/>
</dbReference>
<dbReference type="AlphaFoldDB" id="A0A4Q4SYZ4"/>
<keyword evidence="5" id="KW-0560">Oxidoreductase</keyword>
<dbReference type="Proteomes" id="UP000293360">
    <property type="component" value="Unassembled WGS sequence"/>
</dbReference>